<keyword evidence="3" id="KW-0106">Calcium</keyword>
<keyword evidence="5" id="KW-1185">Reference proteome</keyword>
<sequence>MKYSIQNDQLAITVKETGAELCSIKSISTGQEFMWQADPNIWNAHAPNLFPVIGCLKENGFLHEGKEYPMTKHGFVRNNKDVKLHSKTKTSLCFVLKSNKNTKQLYPFDFEFYIHYILEGSKLIVKHDVINTGSNEMLFCLGGHPAFACPLKEEENYTDYYLEFEQKETANTWMIDGEGLIGKQGELVLNNSNRINLKPDLFAKDALIFKNLKSSFVVLKSTKSNFNLKFNLSEFPYLGLWAKPNAPYVCIEPWIGIADVSDSTREFSSKEEIKSLGSKETFTANYSIEINE</sequence>
<evidence type="ECO:0000313" key="5">
    <source>
        <dbReference type="Proteomes" id="UP001528920"/>
    </source>
</evidence>
<gene>
    <name evidence="4" type="ORF">L3049_04550</name>
</gene>
<dbReference type="InterPro" id="IPR014718">
    <property type="entry name" value="GH-type_carb-bd"/>
</dbReference>
<dbReference type="InterPro" id="IPR008183">
    <property type="entry name" value="Aldose_1/G6P_1-epimerase"/>
</dbReference>
<dbReference type="EMBL" id="JAKJSC010000001">
    <property type="protein sequence ID" value="MDE5417270.1"/>
    <property type="molecule type" value="Genomic_DNA"/>
</dbReference>
<dbReference type="Proteomes" id="UP001528920">
    <property type="component" value="Unassembled WGS sequence"/>
</dbReference>
<name>A0ABT5VPU1_9BACT</name>
<organism evidence="4 5">
    <name type="scientific">Paralabilibaculum antarcticum</name>
    <dbReference type="NCBI Taxonomy" id="2912572"/>
    <lineage>
        <taxon>Bacteria</taxon>
        <taxon>Pseudomonadati</taxon>
        <taxon>Bacteroidota</taxon>
        <taxon>Bacteroidia</taxon>
        <taxon>Marinilabiliales</taxon>
        <taxon>Marinifilaceae</taxon>
        <taxon>Paralabilibaculum</taxon>
    </lineage>
</organism>
<dbReference type="Gene3D" id="2.70.98.10">
    <property type="match status" value="1"/>
</dbReference>
<dbReference type="CDD" id="cd09024">
    <property type="entry name" value="Aldose_epim_lacX"/>
    <property type="match status" value="1"/>
</dbReference>
<accession>A0ABT5VPU1</accession>
<dbReference type="InterPro" id="IPR037481">
    <property type="entry name" value="LacX"/>
</dbReference>
<dbReference type="RefSeq" id="WP_275108609.1">
    <property type="nucleotide sequence ID" value="NZ_JAKJSC010000001.1"/>
</dbReference>
<reference evidence="4 5" key="1">
    <citation type="submission" date="2022-01" db="EMBL/GenBank/DDBJ databases">
        <title>Labilibaculum sp. nov, a marine bacterium isolated from Antarctica.</title>
        <authorList>
            <person name="Dai W."/>
        </authorList>
    </citation>
    <scope>NUCLEOTIDE SEQUENCE [LARGE SCALE GENOMIC DNA]</scope>
    <source>
        <strain evidence="4 5">DW002</strain>
    </source>
</reference>
<dbReference type="SUPFAM" id="SSF74650">
    <property type="entry name" value="Galactose mutarotase-like"/>
    <property type="match status" value="1"/>
</dbReference>
<protein>
    <submittedName>
        <fullName evidence="4">Aldose 1-epimerase family protein</fullName>
    </submittedName>
</protein>
<evidence type="ECO:0000313" key="4">
    <source>
        <dbReference type="EMBL" id="MDE5417270.1"/>
    </source>
</evidence>
<evidence type="ECO:0000256" key="1">
    <source>
        <dbReference type="ARBA" id="ARBA00001913"/>
    </source>
</evidence>
<dbReference type="InterPro" id="IPR011013">
    <property type="entry name" value="Gal_mutarotase_sf_dom"/>
</dbReference>
<comment type="caution">
    <text evidence="4">The sequence shown here is derived from an EMBL/GenBank/DDBJ whole genome shotgun (WGS) entry which is preliminary data.</text>
</comment>
<comment type="subunit">
    <text evidence="2">Monomer.</text>
</comment>
<evidence type="ECO:0000256" key="2">
    <source>
        <dbReference type="ARBA" id="ARBA00011245"/>
    </source>
</evidence>
<comment type="cofactor">
    <cofactor evidence="1">
        <name>Ca(2+)</name>
        <dbReference type="ChEBI" id="CHEBI:29108"/>
    </cofactor>
</comment>
<dbReference type="Pfam" id="PF01263">
    <property type="entry name" value="Aldose_epim"/>
    <property type="match status" value="1"/>
</dbReference>
<proteinExistence type="predicted"/>
<evidence type="ECO:0000256" key="3">
    <source>
        <dbReference type="ARBA" id="ARBA00022837"/>
    </source>
</evidence>